<dbReference type="SUPFAM" id="SSF56672">
    <property type="entry name" value="DNA/RNA polymerases"/>
    <property type="match status" value="1"/>
</dbReference>
<dbReference type="PANTHER" id="PTHR47027">
    <property type="entry name" value="REVERSE TRANSCRIPTASE DOMAIN-CONTAINING PROTEIN"/>
    <property type="match status" value="1"/>
</dbReference>
<dbReference type="InterPro" id="IPR043502">
    <property type="entry name" value="DNA/RNA_pol_sf"/>
</dbReference>
<evidence type="ECO:0000313" key="2">
    <source>
        <dbReference type="EMBL" id="KAH9296514.1"/>
    </source>
</evidence>
<dbReference type="AlphaFoldDB" id="A0AA38F8K1"/>
<dbReference type="PROSITE" id="PS50878">
    <property type="entry name" value="RT_POL"/>
    <property type="match status" value="1"/>
</dbReference>
<feature type="domain" description="Reverse transcriptase" evidence="1">
    <location>
        <begin position="1"/>
        <end position="312"/>
    </location>
</feature>
<dbReference type="EMBL" id="JAHRHJ020000011">
    <property type="protein sequence ID" value="KAH9296514.1"/>
    <property type="molecule type" value="Genomic_DNA"/>
</dbReference>
<evidence type="ECO:0000313" key="3">
    <source>
        <dbReference type="Proteomes" id="UP000824469"/>
    </source>
</evidence>
<evidence type="ECO:0000259" key="1">
    <source>
        <dbReference type="PROSITE" id="PS50878"/>
    </source>
</evidence>
<dbReference type="Proteomes" id="UP000824469">
    <property type="component" value="Unassembled WGS sequence"/>
</dbReference>
<comment type="caution">
    <text evidence="2">The sequence shown here is derived from an EMBL/GenBank/DDBJ whole genome shotgun (WGS) entry which is preliminary data.</text>
</comment>
<proteinExistence type="predicted"/>
<gene>
    <name evidence="2" type="ORF">KI387_040102</name>
</gene>
<organism evidence="2 3">
    <name type="scientific">Taxus chinensis</name>
    <name type="common">Chinese yew</name>
    <name type="synonym">Taxus wallichiana var. chinensis</name>
    <dbReference type="NCBI Taxonomy" id="29808"/>
    <lineage>
        <taxon>Eukaryota</taxon>
        <taxon>Viridiplantae</taxon>
        <taxon>Streptophyta</taxon>
        <taxon>Embryophyta</taxon>
        <taxon>Tracheophyta</taxon>
        <taxon>Spermatophyta</taxon>
        <taxon>Pinopsida</taxon>
        <taxon>Pinidae</taxon>
        <taxon>Conifers II</taxon>
        <taxon>Cupressales</taxon>
        <taxon>Taxaceae</taxon>
        <taxon>Taxus</taxon>
    </lineage>
</organism>
<sequence>VFMGLLGRSVSSSLQPQCCRSRSLPFRYYGIPTFESSMGMTHHCHRALLCSSAKQADSEADTDPKQIEQVEIPGNIKQHGGAEIHPWPEWTSFIGCLVANDYFKGFADDEELVITSHLLQDYNHVRNACLNFGRDRFDILSLSPFVVRDFWSLLDLPRMQDWLVNASQVYYLTPKKKWAKIKKPTYVAFIDFKKAYDMVPHEALFRKLRATGVEGKALHFIQELYNGSSVRVRYDGLLSSQIPVKRGVRQGCPASPTLFNIFINDIMQDLEGLGVRVPGLTKVVAGLLFADDLVAMVESVEEMHVVLQRIQC</sequence>
<dbReference type="Pfam" id="PF00078">
    <property type="entry name" value="RVT_1"/>
    <property type="match status" value="1"/>
</dbReference>
<dbReference type="PANTHER" id="PTHR47027:SF20">
    <property type="entry name" value="REVERSE TRANSCRIPTASE-LIKE PROTEIN WITH RNA-DIRECTED DNA POLYMERASE DOMAIN"/>
    <property type="match status" value="1"/>
</dbReference>
<dbReference type="InterPro" id="IPR000477">
    <property type="entry name" value="RT_dom"/>
</dbReference>
<name>A0AA38F8K1_TAXCH</name>
<keyword evidence="3" id="KW-1185">Reference proteome</keyword>
<reference evidence="2 3" key="1">
    <citation type="journal article" date="2021" name="Nat. Plants">
        <title>The Taxus genome provides insights into paclitaxel biosynthesis.</title>
        <authorList>
            <person name="Xiong X."/>
            <person name="Gou J."/>
            <person name="Liao Q."/>
            <person name="Li Y."/>
            <person name="Zhou Q."/>
            <person name="Bi G."/>
            <person name="Li C."/>
            <person name="Du R."/>
            <person name="Wang X."/>
            <person name="Sun T."/>
            <person name="Guo L."/>
            <person name="Liang H."/>
            <person name="Lu P."/>
            <person name="Wu Y."/>
            <person name="Zhang Z."/>
            <person name="Ro D.K."/>
            <person name="Shang Y."/>
            <person name="Huang S."/>
            <person name="Yan J."/>
        </authorList>
    </citation>
    <scope>NUCLEOTIDE SEQUENCE [LARGE SCALE GENOMIC DNA]</scope>
    <source>
        <strain evidence="2">Ta-2019</strain>
    </source>
</reference>
<feature type="non-terminal residue" evidence="2">
    <location>
        <position position="1"/>
    </location>
</feature>
<protein>
    <recommendedName>
        <fullName evidence="1">Reverse transcriptase domain-containing protein</fullName>
    </recommendedName>
</protein>
<accession>A0AA38F8K1</accession>